<dbReference type="Gene3D" id="1.25.40.10">
    <property type="entry name" value="Tetratricopeptide repeat domain"/>
    <property type="match status" value="1"/>
</dbReference>
<dbReference type="GO" id="GO:0042162">
    <property type="term" value="F:telomeric DNA binding"/>
    <property type="evidence" value="ECO:0007669"/>
    <property type="project" value="TreeGrafter"/>
</dbReference>
<dbReference type="GO" id="GO:0000184">
    <property type="term" value="P:nuclear-transcribed mRNA catabolic process, nonsense-mediated decay"/>
    <property type="evidence" value="ECO:0007669"/>
    <property type="project" value="UniProtKB-KW"/>
</dbReference>
<name>G0P8X7_CAEBE</name>
<dbReference type="AlphaFoldDB" id="G0P8X7"/>
<reference evidence="6" key="1">
    <citation type="submission" date="2011-07" db="EMBL/GenBank/DDBJ databases">
        <authorList>
            <consortium name="Caenorhabditis brenneri Sequencing and Analysis Consortium"/>
            <person name="Wilson R.K."/>
        </authorList>
    </citation>
    <scope>NUCLEOTIDE SEQUENCE [LARGE SCALE GENOMIC DNA]</scope>
    <source>
        <strain evidence="6">PB2801</strain>
    </source>
</reference>
<dbReference type="InterPro" id="IPR018834">
    <property type="entry name" value="DNA/RNA-bd_Est1-type"/>
</dbReference>
<evidence type="ECO:0000256" key="1">
    <source>
        <dbReference type="ARBA" id="ARBA00023161"/>
    </source>
</evidence>
<dbReference type="GO" id="GO:0070034">
    <property type="term" value="F:telomerase RNA binding"/>
    <property type="evidence" value="ECO:0007669"/>
    <property type="project" value="TreeGrafter"/>
</dbReference>
<gene>
    <name evidence="5" type="ORF">CAEBREN_08753</name>
</gene>
<feature type="repeat" description="TPR" evidence="2">
    <location>
        <begin position="130"/>
        <end position="163"/>
    </location>
</feature>
<accession>G0P8X7</accession>
<dbReference type="Proteomes" id="UP000008068">
    <property type="component" value="Unassembled WGS sequence"/>
</dbReference>
<dbReference type="Pfam" id="PF10373">
    <property type="entry name" value="EST1_DNA_bind"/>
    <property type="match status" value="1"/>
</dbReference>
<evidence type="ECO:0000256" key="3">
    <source>
        <dbReference type="SAM" id="MobiDB-lite"/>
    </source>
</evidence>
<keyword evidence="6" id="KW-1185">Reference proteome</keyword>
<protein>
    <recommendedName>
        <fullName evidence="4">DNA/RNA-binding domain-containing protein</fullName>
    </recommendedName>
</protein>
<dbReference type="InterPro" id="IPR011990">
    <property type="entry name" value="TPR-like_helical_dom_sf"/>
</dbReference>
<evidence type="ECO:0000259" key="4">
    <source>
        <dbReference type="Pfam" id="PF10373"/>
    </source>
</evidence>
<feature type="compositionally biased region" description="Low complexity" evidence="3">
    <location>
        <begin position="412"/>
        <end position="433"/>
    </location>
</feature>
<dbReference type="OMA" id="HYHYEIP"/>
<dbReference type="SUPFAM" id="SSF48452">
    <property type="entry name" value="TPR-like"/>
    <property type="match status" value="1"/>
</dbReference>
<dbReference type="GO" id="GO:0005697">
    <property type="term" value="C:telomerase holoenzyme complex"/>
    <property type="evidence" value="ECO:0007669"/>
    <property type="project" value="TreeGrafter"/>
</dbReference>
<evidence type="ECO:0000313" key="6">
    <source>
        <dbReference type="Proteomes" id="UP000008068"/>
    </source>
</evidence>
<keyword evidence="1" id="KW-0866">Nonsense-mediated mRNA decay</keyword>
<dbReference type="InterPro" id="IPR019734">
    <property type="entry name" value="TPR_rpt"/>
</dbReference>
<feature type="compositionally biased region" description="Acidic residues" evidence="3">
    <location>
        <begin position="464"/>
        <end position="473"/>
    </location>
</feature>
<keyword evidence="2" id="KW-0802">TPR repeat</keyword>
<dbReference type="InParanoid" id="G0P8X7"/>
<dbReference type="EMBL" id="GL380139">
    <property type="protein sequence ID" value="EGT48028.1"/>
    <property type="molecule type" value="Genomic_DNA"/>
</dbReference>
<dbReference type="STRING" id="135651.G0P8X7"/>
<organism evidence="6">
    <name type="scientific">Caenorhabditis brenneri</name>
    <name type="common">Nematode worm</name>
    <dbReference type="NCBI Taxonomy" id="135651"/>
    <lineage>
        <taxon>Eukaryota</taxon>
        <taxon>Metazoa</taxon>
        <taxon>Ecdysozoa</taxon>
        <taxon>Nematoda</taxon>
        <taxon>Chromadorea</taxon>
        <taxon>Rhabditida</taxon>
        <taxon>Rhabditina</taxon>
        <taxon>Rhabditomorpha</taxon>
        <taxon>Rhabditoidea</taxon>
        <taxon>Rhabditidae</taxon>
        <taxon>Peloderinae</taxon>
        <taxon>Caenorhabditis</taxon>
    </lineage>
</organism>
<dbReference type="InterPro" id="IPR045153">
    <property type="entry name" value="Est1/Ebs1-like"/>
</dbReference>
<proteinExistence type="predicted"/>
<dbReference type="Gene3D" id="1.20.190.60">
    <property type="match status" value="1"/>
</dbReference>
<sequence>MSEEYEQLLVDLKKMSRGVDSAPQYLRHLMKMFVSDFETSMSKRLDIKFWDKLKKMMDEMQKASENDRLVDLNVQNLAVGFLTDLSLLVHYHYEIPSFGDDISTQLTFTPNIFVERKQVKSKKNCKVFMAYILLRMGDLMRYKENYPKAREFYEQSCRINPADGAVWNQLGLISVLSAQNLESVYYHTRALHSTLEFPMASGGLTNIFKKYANRDISKSMPTNELYLACLAKIHFLLEIEDFEQHTLKISQKLATSKTMLIPLMSVFEHLEDGTEIEHRAIGYIKEIWSDACKILLKVIIDRLSSSNKDVTEVSNLLHILSLFYRAPQLIPRDCEAASDAKKISELLIQSISSGSSDIITDSDGLRYFNCLEEQQYPLKRSELVQLLNGDVVELNGSDEGEEEEDQGETSIDDSSVYTTSSSKNTSKNSSPTKSPRKVQRQLSESSDEEVLKRGRRRGRRLEESVDSEEDEDF</sequence>
<feature type="compositionally biased region" description="Acidic residues" evidence="3">
    <location>
        <begin position="396"/>
        <end position="411"/>
    </location>
</feature>
<dbReference type="PANTHER" id="PTHR15696:SF0">
    <property type="entry name" value="TELOMERASE-BINDING PROTEIN EST1A"/>
    <property type="match status" value="1"/>
</dbReference>
<evidence type="ECO:0000256" key="2">
    <source>
        <dbReference type="PROSITE-ProRule" id="PRU00339"/>
    </source>
</evidence>
<feature type="region of interest" description="Disordered" evidence="3">
    <location>
        <begin position="394"/>
        <end position="473"/>
    </location>
</feature>
<dbReference type="FunCoup" id="G0P8X7">
    <property type="interactions" value="269"/>
</dbReference>
<dbReference type="HOGENOM" id="CLU_048027_0_0_1"/>
<feature type="domain" description="DNA/RNA-binding" evidence="4">
    <location>
        <begin position="149"/>
        <end position="282"/>
    </location>
</feature>
<dbReference type="eggNOG" id="KOG2162">
    <property type="taxonomic scope" value="Eukaryota"/>
</dbReference>
<evidence type="ECO:0000313" key="5">
    <source>
        <dbReference type="EMBL" id="EGT48028.1"/>
    </source>
</evidence>
<dbReference type="OrthoDB" id="69928at2759"/>
<dbReference type="PROSITE" id="PS50005">
    <property type="entry name" value="TPR"/>
    <property type="match status" value="1"/>
</dbReference>
<dbReference type="PANTHER" id="PTHR15696">
    <property type="entry name" value="SMG-7 SUPPRESSOR WITH MORPHOLOGICAL EFFECT ON GENITALIA PROTEIN 7"/>
    <property type="match status" value="1"/>
</dbReference>